<dbReference type="RefSeq" id="WP_131167017.1">
    <property type="nucleotide sequence ID" value="NZ_SDMQ01000002.1"/>
</dbReference>
<evidence type="ECO:0000256" key="8">
    <source>
        <dbReference type="ARBA" id="ARBA00023133"/>
    </source>
</evidence>
<sequence>MHPARTEAPAPAQTGALGTVKAYVGLTKPRIIELLLVTTFPAMFLAAGGFPPLGLAIVTFVGGTLSAASANVFNSVLDADIDEQMRRTRRRPMVREQVSQRSAYTFGVVLGVISTLMLGFGANWLAAALSVMAILYYVFIYTVWLKRRTAQNIVWGGVAGCFPPLIGWTAVTGSVAWPPIILFLIVFFWTPPHTWALGLRYREDYASVDVPMLPVVKDAPHVAWQILVYSVLTVVTSLALWPVAGTTLMYPIVAGIAGAWLVWESVALLNRARAGMRDAALKPMRLFHWSNSYLAIVFIAAAVDPLLPWG</sequence>
<keyword evidence="16" id="KW-1185">Reference proteome</keyword>
<dbReference type="OrthoDB" id="9814417at2"/>
<evidence type="ECO:0000256" key="9">
    <source>
        <dbReference type="ARBA" id="ARBA00023136"/>
    </source>
</evidence>
<evidence type="ECO:0000256" key="10">
    <source>
        <dbReference type="ARBA" id="ARBA00030253"/>
    </source>
</evidence>
<dbReference type="InterPro" id="IPR044878">
    <property type="entry name" value="UbiA_sf"/>
</dbReference>
<keyword evidence="9 14" id="KW-0472">Membrane</keyword>
<feature type="transmembrane region" description="Helical" evidence="14">
    <location>
        <begin position="98"/>
        <end position="118"/>
    </location>
</feature>
<dbReference type="Gene3D" id="1.10.357.140">
    <property type="entry name" value="UbiA prenyltransferase"/>
    <property type="match status" value="1"/>
</dbReference>
<reference evidence="15 16" key="1">
    <citation type="submission" date="2019-01" db="EMBL/GenBank/DDBJ databases">
        <title>Lactibacter flavus gen. nov., sp. nov., a novel bacterium of the family Propionibacteriaceae isolated from raw milk and dairy products.</title>
        <authorList>
            <person name="Huptas C."/>
            <person name="Wenning M."/>
            <person name="Breitenwieser F."/>
            <person name="Doll E."/>
            <person name="Von Neubeck M."/>
            <person name="Busse H.-J."/>
            <person name="Scherer S."/>
        </authorList>
    </citation>
    <scope>NUCLEOTIDE SEQUENCE [LARGE SCALE GENOMIC DNA]</scope>
    <source>
        <strain evidence="15 16">KCTC 33808</strain>
    </source>
</reference>
<evidence type="ECO:0000313" key="16">
    <source>
        <dbReference type="Proteomes" id="UP000292373"/>
    </source>
</evidence>
<dbReference type="GO" id="GO:0005886">
    <property type="term" value="C:plasma membrane"/>
    <property type="evidence" value="ECO:0007669"/>
    <property type="project" value="UniProtKB-SubCell"/>
</dbReference>
<evidence type="ECO:0000256" key="7">
    <source>
        <dbReference type="ARBA" id="ARBA00022989"/>
    </source>
</evidence>
<feature type="transmembrane region" description="Helical" evidence="14">
    <location>
        <begin position="177"/>
        <end position="201"/>
    </location>
</feature>
<dbReference type="HAMAP" id="MF_00154">
    <property type="entry name" value="CyoE_CtaB"/>
    <property type="match status" value="1"/>
</dbReference>
<proteinExistence type="inferred from homology"/>
<evidence type="ECO:0000256" key="1">
    <source>
        <dbReference type="ARBA" id="ARBA00004651"/>
    </source>
</evidence>
<dbReference type="Proteomes" id="UP000292373">
    <property type="component" value="Unassembled WGS sequence"/>
</dbReference>
<feature type="transmembrane region" description="Helical" evidence="14">
    <location>
        <begin position="152"/>
        <end position="171"/>
    </location>
</feature>
<protein>
    <recommendedName>
        <fullName evidence="11 14">Protoheme IX farnesyltransferase</fullName>
        <ecNumber evidence="3 14">2.5.1.141</ecNumber>
    </recommendedName>
    <alternativeName>
        <fullName evidence="12 14">Heme B farnesyltransferase</fullName>
    </alternativeName>
    <alternativeName>
        <fullName evidence="10 14">Heme O synthase</fullName>
    </alternativeName>
</protein>
<comment type="pathway">
    <text evidence="2 14">Porphyrin-containing compound metabolism; heme O biosynthesis; heme O from protoheme: step 1/1.</text>
</comment>
<dbReference type="GO" id="GO:0048034">
    <property type="term" value="P:heme O biosynthetic process"/>
    <property type="evidence" value="ECO:0007669"/>
    <property type="project" value="UniProtKB-UniRule"/>
</dbReference>
<evidence type="ECO:0000313" key="15">
    <source>
        <dbReference type="EMBL" id="TBT87231.1"/>
    </source>
</evidence>
<comment type="subcellular location">
    <subcellularLocation>
        <location evidence="1 14">Cell membrane</location>
        <topology evidence="1 14">Multi-pass membrane protein</topology>
    </subcellularLocation>
</comment>
<feature type="transmembrane region" description="Helical" evidence="14">
    <location>
        <begin position="248"/>
        <end position="269"/>
    </location>
</feature>
<feature type="transmembrane region" description="Helical" evidence="14">
    <location>
        <begin position="56"/>
        <end position="77"/>
    </location>
</feature>
<evidence type="ECO:0000256" key="2">
    <source>
        <dbReference type="ARBA" id="ARBA00004919"/>
    </source>
</evidence>
<dbReference type="PANTHER" id="PTHR43448">
    <property type="entry name" value="PROTOHEME IX FARNESYLTRANSFERASE, MITOCHONDRIAL"/>
    <property type="match status" value="1"/>
</dbReference>
<comment type="similarity">
    <text evidence="14">Belongs to the UbiA prenyltransferase family. Protoheme IX farnesyltransferase subfamily.</text>
</comment>
<comment type="miscellaneous">
    <text evidence="14">Carbon 2 of the heme B porphyrin ring is defined according to the Fischer nomenclature.</text>
</comment>
<evidence type="ECO:0000256" key="3">
    <source>
        <dbReference type="ARBA" id="ARBA00012292"/>
    </source>
</evidence>
<evidence type="ECO:0000256" key="5">
    <source>
        <dbReference type="ARBA" id="ARBA00022679"/>
    </source>
</evidence>
<accession>A0A4Q9KGJ7</accession>
<dbReference type="EMBL" id="SDMQ01000002">
    <property type="protein sequence ID" value="TBT87231.1"/>
    <property type="molecule type" value="Genomic_DNA"/>
</dbReference>
<name>A0A4Q9KGJ7_9ACTN</name>
<keyword evidence="4 14" id="KW-1003">Cell membrane</keyword>
<dbReference type="NCBIfam" id="TIGR01473">
    <property type="entry name" value="cyoE_ctaB"/>
    <property type="match status" value="1"/>
</dbReference>
<comment type="caution">
    <text evidence="15">The sequence shown here is derived from an EMBL/GenBank/DDBJ whole genome shotgun (WGS) entry which is preliminary data.</text>
</comment>
<evidence type="ECO:0000256" key="11">
    <source>
        <dbReference type="ARBA" id="ARBA00040810"/>
    </source>
</evidence>
<comment type="catalytic activity">
    <reaction evidence="13 14">
        <text>heme b + (2E,6E)-farnesyl diphosphate + H2O = Fe(II)-heme o + diphosphate</text>
        <dbReference type="Rhea" id="RHEA:28070"/>
        <dbReference type="ChEBI" id="CHEBI:15377"/>
        <dbReference type="ChEBI" id="CHEBI:33019"/>
        <dbReference type="ChEBI" id="CHEBI:60344"/>
        <dbReference type="ChEBI" id="CHEBI:60530"/>
        <dbReference type="ChEBI" id="CHEBI:175763"/>
        <dbReference type="EC" id="2.5.1.141"/>
    </reaction>
</comment>
<dbReference type="PANTHER" id="PTHR43448:SF7">
    <property type="entry name" value="4-HYDROXYBENZOATE SOLANESYLTRANSFERASE"/>
    <property type="match status" value="1"/>
</dbReference>
<dbReference type="InterPro" id="IPR000537">
    <property type="entry name" value="UbiA_prenyltransferase"/>
</dbReference>
<dbReference type="EC" id="2.5.1.141" evidence="3 14"/>
<dbReference type="CDD" id="cd13957">
    <property type="entry name" value="PT_UbiA_Cox10"/>
    <property type="match status" value="1"/>
</dbReference>
<keyword evidence="8 14" id="KW-0350">Heme biosynthesis</keyword>
<dbReference type="FunFam" id="1.10.357.140:FF:000001">
    <property type="entry name" value="Protoheme IX farnesyltransferase"/>
    <property type="match status" value="1"/>
</dbReference>
<evidence type="ECO:0000256" key="4">
    <source>
        <dbReference type="ARBA" id="ARBA00022475"/>
    </source>
</evidence>
<dbReference type="NCBIfam" id="NF003349">
    <property type="entry name" value="PRK04375.1-2"/>
    <property type="match status" value="1"/>
</dbReference>
<keyword evidence="6 14" id="KW-0812">Transmembrane</keyword>
<dbReference type="AlphaFoldDB" id="A0A4Q9KGJ7"/>
<feature type="transmembrane region" description="Helical" evidence="14">
    <location>
        <begin position="124"/>
        <end position="145"/>
    </location>
</feature>
<evidence type="ECO:0000256" key="12">
    <source>
        <dbReference type="ARBA" id="ARBA00042475"/>
    </source>
</evidence>
<evidence type="ECO:0000256" key="14">
    <source>
        <dbReference type="HAMAP-Rule" id="MF_00154"/>
    </source>
</evidence>
<evidence type="ECO:0000256" key="6">
    <source>
        <dbReference type="ARBA" id="ARBA00022692"/>
    </source>
</evidence>
<dbReference type="UniPathway" id="UPA00834">
    <property type="reaction ID" value="UER00712"/>
</dbReference>
<feature type="transmembrane region" description="Helical" evidence="14">
    <location>
        <begin position="290"/>
        <end position="309"/>
    </location>
</feature>
<dbReference type="GO" id="GO:0008495">
    <property type="term" value="F:protoheme IX farnesyltransferase activity"/>
    <property type="evidence" value="ECO:0007669"/>
    <property type="project" value="UniProtKB-UniRule"/>
</dbReference>
<evidence type="ECO:0000256" key="13">
    <source>
        <dbReference type="ARBA" id="ARBA00047690"/>
    </source>
</evidence>
<keyword evidence="7 14" id="KW-1133">Transmembrane helix</keyword>
<feature type="transmembrane region" description="Helical" evidence="14">
    <location>
        <begin position="222"/>
        <end position="242"/>
    </location>
</feature>
<organism evidence="15 16">
    <name type="scientific">Propioniciclava sinopodophylli</name>
    <dbReference type="NCBI Taxonomy" id="1837344"/>
    <lineage>
        <taxon>Bacteria</taxon>
        <taxon>Bacillati</taxon>
        <taxon>Actinomycetota</taxon>
        <taxon>Actinomycetes</taxon>
        <taxon>Propionibacteriales</taxon>
        <taxon>Propionibacteriaceae</taxon>
        <taxon>Propioniciclava</taxon>
    </lineage>
</organism>
<gene>
    <name evidence="14" type="primary">ctaB</name>
    <name evidence="15" type="ORF">ET989_02650</name>
</gene>
<feature type="transmembrane region" description="Helical" evidence="14">
    <location>
        <begin position="31"/>
        <end position="50"/>
    </location>
</feature>
<comment type="function">
    <text evidence="14">Converts heme B (protoheme IX) to heme O by substitution of the vinyl group on carbon 2 of heme B porphyrin ring with a hydroxyethyl farnesyl side group.</text>
</comment>
<dbReference type="Pfam" id="PF01040">
    <property type="entry name" value="UbiA"/>
    <property type="match status" value="1"/>
</dbReference>
<dbReference type="InterPro" id="IPR006369">
    <property type="entry name" value="Protohaem_IX_farnesylTrfase"/>
</dbReference>
<keyword evidence="5 14" id="KW-0808">Transferase</keyword>